<dbReference type="PANTHER" id="PTHR33887:SF5">
    <property type="entry name" value="PB1 DOMAIN-CONTAINING PROTEIN"/>
    <property type="match status" value="1"/>
</dbReference>
<evidence type="ECO:0000256" key="1">
    <source>
        <dbReference type="SAM" id="MobiDB-lite"/>
    </source>
</evidence>
<evidence type="ECO:0000313" key="2">
    <source>
        <dbReference type="EMBL" id="TPX56588.1"/>
    </source>
</evidence>
<feature type="compositionally biased region" description="Polar residues" evidence="1">
    <location>
        <begin position="202"/>
        <end position="211"/>
    </location>
</feature>
<feature type="compositionally biased region" description="Polar residues" evidence="1">
    <location>
        <begin position="156"/>
        <end position="180"/>
    </location>
</feature>
<dbReference type="AlphaFoldDB" id="A0A507E051"/>
<name>A0A507E051_9FUNG</name>
<dbReference type="Pfam" id="PF15874">
    <property type="entry name" value="Il2rg"/>
    <property type="match status" value="1"/>
</dbReference>
<reference evidence="2 3" key="1">
    <citation type="journal article" date="2019" name="Sci. Rep.">
        <title>Comparative genomics of chytrid fungi reveal insights into the obligate biotrophic and pathogenic lifestyle of Synchytrium endobioticum.</title>
        <authorList>
            <person name="van de Vossenberg B.T.L.H."/>
            <person name="Warris S."/>
            <person name="Nguyen H.D.T."/>
            <person name="van Gent-Pelzer M.P.E."/>
            <person name="Joly D.L."/>
            <person name="van de Geest H.C."/>
            <person name="Bonants P.J.M."/>
            <person name="Smith D.S."/>
            <person name="Levesque C.A."/>
            <person name="van der Lee T.A.J."/>
        </authorList>
    </citation>
    <scope>NUCLEOTIDE SEQUENCE [LARGE SCALE GENOMIC DNA]</scope>
    <source>
        <strain evidence="2 3">CBS 809.83</strain>
    </source>
</reference>
<feature type="compositionally biased region" description="Low complexity" evidence="1">
    <location>
        <begin position="192"/>
        <end position="201"/>
    </location>
</feature>
<organism evidence="2 3">
    <name type="scientific">Powellomyces hirtus</name>
    <dbReference type="NCBI Taxonomy" id="109895"/>
    <lineage>
        <taxon>Eukaryota</taxon>
        <taxon>Fungi</taxon>
        <taxon>Fungi incertae sedis</taxon>
        <taxon>Chytridiomycota</taxon>
        <taxon>Chytridiomycota incertae sedis</taxon>
        <taxon>Chytridiomycetes</taxon>
        <taxon>Spizellomycetales</taxon>
        <taxon>Powellomycetaceae</taxon>
        <taxon>Powellomyces</taxon>
    </lineage>
</organism>
<feature type="compositionally biased region" description="Low complexity" evidence="1">
    <location>
        <begin position="134"/>
        <end position="155"/>
    </location>
</feature>
<gene>
    <name evidence="2" type="ORF">PhCBS80983_g04443</name>
</gene>
<dbReference type="PANTHER" id="PTHR33887">
    <property type="entry name" value="PB1 DOMAIN-CONTAINING PROTEIN"/>
    <property type="match status" value="1"/>
</dbReference>
<feature type="region of interest" description="Disordered" evidence="1">
    <location>
        <begin position="109"/>
        <end position="211"/>
    </location>
</feature>
<proteinExistence type="predicted"/>
<comment type="caution">
    <text evidence="2">The sequence shown here is derived from an EMBL/GenBank/DDBJ whole genome shotgun (WGS) entry which is preliminary data.</text>
</comment>
<dbReference type="InterPro" id="IPR039471">
    <property type="entry name" value="CXorf65-like"/>
</dbReference>
<dbReference type="Proteomes" id="UP000318582">
    <property type="component" value="Unassembled WGS sequence"/>
</dbReference>
<dbReference type="EMBL" id="QEAQ01000070">
    <property type="protein sequence ID" value="TPX56588.1"/>
    <property type="molecule type" value="Genomic_DNA"/>
</dbReference>
<keyword evidence="3" id="KW-1185">Reference proteome</keyword>
<sequence length="211" mass="22169">MTYITIKYGVNEERLANPNVLSSVLLHHLKTTCGFGDLTENVDLASETGEVIDLINKSKEYAKRFVDARGTYILVKAQGDDTDDTSPTYTSLLEQTGVEKLKFSVSRQRNKIKAGARGDAPARRGDKDDDADTRGGAAPTTAATGAAAKRGPAGTSNSKSTKGVSSGFSSTTSLYEASNPTGGTRRGKTTTDKAAAAGAATNSASNKNRKR</sequence>
<protein>
    <submittedName>
        <fullName evidence="2">Uncharacterized protein</fullName>
    </submittedName>
</protein>
<dbReference type="STRING" id="109895.A0A507E051"/>
<evidence type="ECO:0000313" key="3">
    <source>
        <dbReference type="Proteomes" id="UP000318582"/>
    </source>
</evidence>
<accession>A0A507E051</accession>